<name>F8FCH2_PAEMK</name>
<evidence type="ECO:0000313" key="1">
    <source>
        <dbReference type="EMBL" id="AEI45291.1"/>
    </source>
</evidence>
<dbReference type="AlphaFoldDB" id="F8FCH2"/>
<dbReference type="PATRIC" id="fig|1036673.3.peg.6320"/>
<protein>
    <submittedName>
        <fullName evidence="1">Uncharacterized protein</fullName>
    </submittedName>
</protein>
<evidence type="ECO:0000313" key="2">
    <source>
        <dbReference type="Proteomes" id="UP000006620"/>
    </source>
</evidence>
<dbReference type="Proteomes" id="UP000006620">
    <property type="component" value="Chromosome"/>
</dbReference>
<reference evidence="1 2" key="2">
    <citation type="journal article" date="2013" name="Genome Announc.">
        <title>Genome Sequence of Growth-Improving Paenibacillus mucilaginosus Strain KNP414.</title>
        <authorList>
            <person name="Lu J.J."/>
            <person name="Wang J.F."/>
            <person name="Hu X.F."/>
        </authorList>
    </citation>
    <scope>NUCLEOTIDE SEQUENCE [LARGE SCALE GENOMIC DNA]</scope>
    <source>
        <strain evidence="1 2">KNP414</strain>
    </source>
</reference>
<accession>F8FCH2</accession>
<dbReference type="KEGG" id="pms:KNP414_06772"/>
<proteinExistence type="predicted"/>
<dbReference type="HOGENOM" id="CLU_2494949_0_0_9"/>
<dbReference type="EMBL" id="CP002869">
    <property type="protein sequence ID" value="AEI45291.1"/>
    <property type="molecule type" value="Genomic_DNA"/>
</dbReference>
<gene>
    <name evidence="1" type="ordered locus">KNP414_06772</name>
</gene>
<sequence length="86" mass="10408">MSVLLRCGFQTRTRTLCPCKKAPLRPVRQERCFLICSSFEISTIVPWRKKDVKQDMDILYPSRECYRSRALTYRRMNYGQRHHRPQ</sequence>
<reference evidence="2" key="1">
    <citation type="submission" date="2011-06" db="EMBL/GenBank/DDBJ databases">
        <title>Complete genome sequence of Paenibacillus mucilaginosus KNP414.</title>
        <authorList>
            <person name="Wang J."/>
            <person name="Hu S."/>
            <person name="Hu X."/>
            <person name="Zhang B."/>
            <person name="Dong D."/>
            <person name="Zhang S."/>
            <person name="Zhao K."/>
            <person name="Wu D."/>
        </authorList>
    </citation>
    <scope>NUCLEOTIDE SEQUENCE [LARGE SCALE GENOMIC DNA]</scope>
    <source>
        <strain evidence="2">KNP414</strain>
    </source>
</reference>
<organism evidence="1 2">
    <name type="scientific">Paenibacillus mucilaginosus (strain KNP414)</name>
    <dbReference type="NCBI Taxonomy" id="1036673"/>
    <lineage>
        <taxon>Bacteria</taxon>
        <taxon>Bacillati</taxon>
        <taxon>Bacillota</taxon>
        <taxon>Bacilli</taxon>
        <taxon>Bacillales</taxon>
        <taxon>Paenibacillaceae</taxon>
        <taxon>Paenibacillus</taxon>
    </lineage>
</organism>